<dbReference type="AlphaFoldDB" id="A0AAD7D1Z9"/>
<evidence type="ECO:0008006" key="3">
    <source>
        <dbReference type="Google" id="ProtNLM"/>
    </source>
</evidence>
<evidence type="ECO:0000313" key="1">
    <source>
        <dbReference type="EMBL" id="KAJ7675203.1"/>
    </source>
</evidence>
<keyword evidence="2" id="KW-1185">Reference proteome</keyword>
<accession>A0AAD7D1Z9</accession>
<dbReference type="Proteomes" id="UP001221757">
    <property type="component" value="Unassembled WGS sequence"/>
</dbReference>
<reference evidence="1" key="1">
    <citation type="submission" date="2023-03" db="EMBL/GenBank/DDBJ databases">
        <title>Massive genome expansion in bonnet fungi (Mycena s.s.) driven by repeated elements and novel gene families across ecological guilds.</title>
        <authorList>
            <consortium name="Lawrence Berkeley National Laboratory"/>
            <person name="Harder C.B."/>
            <person name="Miyauchi S."/>
            <person name="Viragh M."/>
            <person name="Kuo A."/>
            <person name="Thoen E."/>
            <person name="Andreopoulos B."/>
            <person name="Lu D."/>
            <person name="Skrede I."/>
            <person name="Drula E."/>
            <person name="Henrissat B."/>
            <person name="Morin E."/>
            <person name="Kohler A."/>
            <person name="Barry K."/>
            <person name="LaButti K."/>
            <person name="Morin E."/>
            <person name="Salamov A."/>
            <person name="Lipzen A."/>
            <person name="Mereny Z."/>
            <person name="Hegedus B."/>
            <person name="Baldrian P."/>
            <person name="Stursova M."/>
            <person name="Weitz H."/>
            <person name="Taylor A."/>
            <person name="Grigoriev I.V."/>
            <person name="Nagy L.G."/>
            <person name="Martin F."/>
            <person name="Kauserud H."/>
        </authorList>
    </citation>
    <scope>NUCLEOTIDE SEQUENCE</scope>
    <source>
        <strain evidence="1">CBHHK067</strain>
    </source>
</reference>
<gene>
    <name evidence="1" type="ORF">B0H17DRAFT_1140404</name>
</gene>
<proteinExistence type="predicted"/>
<dbReference type="EMBL" id="JARKIE010000151">
    <property type="protein sequence ID" value="KAJ7675203.1"/>
    <property type="molecule type" value="Genomic_DNA"/>
</dbReference>
<organism evidence="1 2">
    <name type="scientific">Mycena rosella</name>
    <name type="common">Pink bonnet</name>
    <name type="synonym">Agaricus rosellus</name>
    <dbReference type="NCBI Taxonomy" id="1033263"/>
    <lineage>
        <taxon>Eukaryota</taxon>
        <taxon>Fungi</taxon>
        <taxon>Dikarya</taxon>
        <taxon>Basidiomycota</taxon>
        <taxon>Agaricomycotina</taxon>
        <taxon>Agaricomycetes</taxon>
        <taxon>Agaricomycetidae</taxon>
        <taxon>Agaricales</taxon>
        <taxon>Marasmiineae</taxon>
        <taxon>Mycenaceae</taxon>
        <taxon>Mycena</taxon>
    </lineage>
</organism>
<comment type="caution">
    <text evidence="1">The sequence shown here is derived from an EMBL/GenBank/DDBJ whole genome shotgun (WGS) entry which is preliminary data.</text>
</comment>
<sequence length="271" mass="30709">MEEIPNPLRIQELVHQCIDLLHDSPSDLQACALVSRSWASAAQANLFREVAFEYSSSMRRWSRLRDILRRSPHLIRHIHCLHLKALSGYLDSIEAFPAICQFPFTHLHYASIVFHHNNGPVSHSVGIAIQQIISLPTLQRVCLRASFKPASSFLQIWEKASASIRHLELSYSGPYGMPEPVPVPSHPPLTSIALDSLRITSLENIKDWLMHPLCPLDISHLKVLSIDENDAEFVPALRTIEVLDFEIVHTFVRCWIKYSYISVSSLPTPAL</sequence>
<protein>
    <recommendedName>
        <fullName evidence="3">F-box domain-containing protein</fullName>
    </recommendedName>
</protein>
<name>A0AAD7D1Z9_MYCRO</name>
<evidence type="ECO:0000313" key="2">
    <source>
        <dbReference type="Proteomes" id="UP001221757"/>
    </source>
</evidence>